<name>A0A9Q0GD47_9ROSI</name>
<dbReference type="PANTHER" id="PTHR33877">
    <property type="entry name" value="SLL1193 PROTEIN"/>
    <property type="match status" value="1"/>
</dbReference>
<dbReference type="InterPro" id="IPR052892">
    <property type="entry name" value="NA-targeting_endonuclease"/>
</dbReference>
<keyword evidence="2" id="KW-1185">Reference proteome</keyword>
<dbReference type="EMBL" id="JAKUCV010001129">
    <property type="protein sequence ID" value="KAJ4847526.1"/>
    <property type="molecule type" value="Genomic_DNA"/>
</dbReference>
<sequence>MAQFTAQGRLKLLLSNDGVQFKLVGSGSVNGSGSFHVQRGKLGFLGSSTRRQRSACLSRRHFYVHASSASVSEGINGEREDESESDLERDDLSCFRGLVLDIAYRPVSVVCWKRAICLEFMEKVTACVKCNSNKGHRTVEEANMKLLKVPKPPQEYDILAVPLTSASLRMLQMRKGTPEEWRQYLSQP</sequence>
<proteinExistence type="predicted"/>
<dbReference type="PANTHER" id="PTHR33877:SF2">
    <property type="entry name" value="OS07G0170200 PROTEIN"/>
    <property type="match status" value="1"/>
</dbReference>
<organism evidence="1 2">
    <name type="scientific">Turnera subulata</name>
    <dbReference type="NCBI Taxonomy" id="218843"/>
    <lineage>
        <taxon>Eukaryota</taxon>
        <taxon>Viridiplantae</taxon>
        <taxon>Streptophyta</taxon>
        <taxon>Embryophyta</taxon>
        <taxon>Tracheophyta</taxon>
        <taxon>Spermatophyta</taxon>
        <taxon>Magnoliopsida</taxon>
        <taxon>eudicotyledons</taxon>
        <taxon>Gunneridae</taxon>
        <taxon>Pentapetalae</taxon>
        <taxon>rosids</taxon>
        <taxon>fabids</taxon>
        <taxon>Malpighiales</taxon>
        <taxon>Passifloraceae</taxon>
        <taxon>Turnera</taxon>
    </lineage>
</organism>
<gene>
    <name evidence="1" type="ORF">Tsubulata_003950</name>
</gene>
<dbReference type="AlphaFoldDB" id="A0A9Q0GD47"/>
<evidence type="ECO:0000313" key="1">
    <source>
        <dbReference type="EMBL" id="KAJ4847526.1"/>
    </source>
</evidence>
<evidence type="ECO:0000313" key="2">
    <source>
        <dbReference type="Proteomes" id="UP001141552"/>
    </source>
</evidence>
<accession>A0A9Q0GD47</accession>
<dbReference type="OrthoDB" id="2127950at2759"/>
<comment type="caution">
    <text evidence="1">The sequence shown here is derived from an EMBL/GenBank/DDBJ whole genome shotgun (WGS) entry which is preliminary data.</text>
</comment>
<protein>
    <submittedName>
        <fullName evidence="1">Uncharacterized protein</fullName>
    </submittedName>
</protein>
<dbReference type="Proteomes" id="UP001141552">
    <property type="component" value="Unassembled WGS sequence"/>
</dbReference>
<reference evidence="1" key="2">
    <citation type="journal article" date="2023" name="Plants (Basel)">
        <title>Annotation of the Turnera subulata (Passifloraceae) Draft Genome Reveals the S-Locus Evolved after the Divergence of Turneroideae from Passifloroideae in a Stepwise Manner.</title>
        <authorList>
            <person name="Henning P.M."/>
            <person name="Roalson E.H."/>
            <person name="Mir W."/>
            <person name="McCubbin A.G."/>
            <person name="Shore J.S."/>
        </authorList>
    </citation>
    <scope>NUCLEOTIDE SEQUENCE</scope>
    <source>
        <strain evidence="1">F60SS</strain>
    </source>
</reference>
<reference evidence="1" key="1">
    <citation type="submission" date="2022-02" db="EMBL/GenBank/DDBJ databases">
        <authorList>
            <person name="Henning P.M."/>
            <person name="McCubbin A.G."/>
            <person name="Shore J.S."/>
        </authorList>
    </citation>
    <scope>NUCLEOTIDE SEQUENCE</scope>
    <source>
        <strain evidence="1">F60SS</strain>
        <tissue evidence="1">Leaves</tissue>
    </source>
</reference>